<dbReference type="Proteomes" id="UP001551675">
    <property type="component" value="Unassembled WGS sequence"/>
</dbReference>
<reference evidence="2 3" key="1">
    <citation type="submission" date="2024-06" db="EMBL/GenBank/DDBJ databases">
        <title>The Natural Products Discovery Center: Release of the First 8490 Sequenced Strains for Exploring Actinobacteria Biosynthetic Diversity.</title>
        <authorList>
            <person name="Kalkreuter E."/>
            <person name="Kautsar S.A."/>
            <person name="Yang D."/>
            <person name="Bader C.D."/>
            <person name="Teijaro C.N."/>
            <person name="Fluegel L."/>
            <person name="Davis C.M."/>
            <person name="Simpson J.R."/>
            <person name="Lauterbach L."/>
            <person name="Steele A.D."/>
            <person name="Gui C."/>
            <person name="Meng S."/>
            <person name="Li G."/>
            <person name="Viehrig K."/>
            <person name="Ye F."/>
            <person name="Su P."/>
            <person name="Kiefer A.F."/>
            <person name="Nichols A."/>
            <person name="Cepeda A.J."/>
            <person name="Yan W."/>
            <person name="Fan B."/>
            <person name="Jiang Y."/>
            <person name="Adhikari A."/>
            <person name="Zheng C.-J."/>
            <person name="Schuster L."/>
            <person name="Cowan T.M."/>
            <person name="Smanski M.J."/>
            <person name="Chevrette M.G."/>
            <person name="De Carvalho L.P.S."/>
            <person name="Shen B."/>
        </authorList>
    </citation>
    <scope>NUCLEOTIDE SEQUENCE [LARGE SCALE GENOMIC DNA]</scope>
    <source>
        <strain evidence="2 3">NPDC050100</strain>
    </source>
</reference>
<protein>
    <submittedName>
        <fullName evidence="2">WXG100 family type VII secretion target</fullName>
    </submittedName>
</protein>
<dbReference type="SUPFAM" id="SSF140453">
    <property type="entry name" value="EsxAB dimer-like"/>
    <property type="match status" value="1"/>
</dbReference>
<proteinExistence type="predicted"/>
<accession>A0ABV3G6N5</accession>
<evidence type="ECO:0000313" key="2">
    <source>
        <dbReference type="EMBL" id="MEV0967300.1"/>
    </source>
</evidence>
<dbReference type="EMBL" id="JBFALK010000001">
    <property type="protein sequence ID" value="MEV0967300.1"/>
    <property type="molecule type" value="Genomic_DNA"/>
</dbReference>
<dbReference type="RefSeq" id="WP_061253365.1">
    <property type="nucleotide sequence ID" value="NZ_JBFALK010000001.1"/>
</dbReference>
<dbReference type="InterPro" id="IPR010310">
    <property type="entry name" value="T7SS_ESAT-6-like"/>
</dbReference>
<feature type="coiled-coil region" evidence="1">
    <location>
        <begin position="69"/>
        <end position="96"/>
    </location>
</feature>
<name>A0ABV3G6N5_MICGL</name>
<keyword evidence="3" id="KW-1185">Reference proteome</keyword>
<sequence>MSAELDFTKVNFGQMELAQSDIINILKSFEEATANLITKLQQDLAGHWDGDGGAEAFFREHQQKWDAQATQMRGQLDEIQRAIQIANENYKAAEARNKAMWVNG</sequence>
<keyword evidence="1" id="KW-0175">Coiled coil</keyword>
<dbReference type="InterPro" id="IPR036689">
    <property type="entry name" value="ESAT-6-like_sf"/>
</dbReference>
<dbReference type="Gene3D" id="1.10.287.1060">
    <property type="entry name" value="ESAT-6-like"/>
    <property type="match status" value="1"/>
</dbReference>
<organism evidence="2 3">
    <name type="scientific">Microtetraspora glauca</name>
    <dbReference type="NCBI Taxonomy" id="1996"/>
    <lineage>
        <taxon>Bacteria</taxon>
        <taxon>Bacillati</taxon>
        <taxon>Actinomycetota</taxon>
        <taxon>Actinomycetes</taxon>
        <taxon>Streptosporangiales</taxon>
        <taxon>Streptosporangiaceae</taxon>
        <taxon>Microtetraspora</taxon>
    </lineage>
</organism>
<evidence type="ECO:0000256" key="1">
    <source>
        <dbReference type="SAM" id="Coils"/>
    </source>
</evidence>
<evidence type="ECO:0000313" key="3">
    <source>
        <dbReference type="Proteomes" id="UP001551675"/>
    </source>
</evidence>
<dbReference type="Pfam" id="PF06013">
    <property type="entry name" value="WXG100"/>
    <property type="match status" value="1"/>
</dbReference>
<comment type="caution">
    <text evidence="2">The sequence shown here is derived from an EMBL/GenBank/DDBJ whole genome shotgun (WGS) entry which is preliminary data.</text>
</comment>
<gene>
    <name evidence="2" type="ORF">AB0I59_01595</name>
</gene>